<dbReference type="EMBL" id="JBDPZD010000006">
    <property type="protein sequence ID" value="MEO3693391.1"/>
    <property type="molecule type" value="Genomic_DNA"/>
</dbReference>
<accession>A0ABV0G6N0</accession>
<dbReference type="PANTHER" id="PTHR45947:SF3">
    <property type="entry name" value="SULFOQUINOVOSYL TRANSFERASE SQD2"/>
    <property type="match status" value="1"/>
</dbReference>
<keyword evidence="1" id="KW-0808">Transferase</keyword>
<dbReference type="CDD" id="cd03801">
    <property type="entry name" value="GT4_PimA-like"/>
    <property type="match status" value="1"/>
</dbReference>
<dbReference type="InterPro" id="IPR050194">
    <property type="entry name" value="Glycosyltransferase_grp1"/>
</dbReference>
<keyword evidence="1" id="KW-0328">Glycosyltransferase</keyword>
<keyword evidence="2" id="KW-1185">Reference proteome</keyword>
<evidence type="ECO:0000313" key="1">
    <source>
        <dbReference type="EMBL" id="MEO3693391.1"/>
    </source>
</evidence>
<reference evidence="1 2" key="1">
    <citation type="submission" date="2024-05" db="EMBL/GenBank/DDBJ databases">
        <title>Roseateles sp. DJS-2-20 16S ribosomal RNA gene Genome sequencing and assembly.</title>
        <authorList>
            <person name="Woo H."/>
        </authorList>
    </citation>
    <scope>NUCLEOTIDE SEQUENCE [LARGE SCALE GENOMIC DNA]</scope>
    <source>
        <strain evidence="1 2">DJS-2-20</strain>
    </source>
</reference>
<evidence type="ECO:0000313" key="2">
    <source>
        <dbReference type="Proteomes" id="UP001495147"/>
    </source>
</evidence>
<dbReference type="SUPFAM" id="SSF53756">
    <property type="entry name" value="UDP-Glycosyltransferase/glycogen phosphorylase"/>
    <property type="match status" value="1"/>
</dbReference>
<dbReference type="PANTHER" id="PTHR45947">
    <property type="entry name" value="SULFOQUINOVOSYL TRANSFERASE SQD2"/>
    <property type="match status" value="1"/>
</dbReference>
<dbReference type="EC" id="2.4.-.-" evidence="1"/>
<comment type="caution">
    <text evidence="1">The sequence shown here is derived from an EMBL/GenBank/DDBJ whole genome shotgun (WGS) entry which is preliminary data.</text>
</comment>
<dbReference type="Proteomes" id="UP001495147">
    <property type="component" value="Unassembled WGS sequence"/>
</dbReference>
<proteinExistence type="predicted"/>
<name>A0ABV0G6N0_9BURK</name>
<protein>
    <submittedName>
        <fullName evidence="1">Glycosyltransferase family 4 protein</fullName>
        <ecNumber evidence="1">2.4.-.-</ecNumber>
    </submittedName>
</protein>
<dbReference type="GO" id="GO:0016757">
    <property type="term" value="F:glycosyltransferase activity"/>
    <property type="evidence" value="ECO:0007669"/>
    <property type="project" value="UniProtKB-KW"/>
</dbReference>
<organism evidence="1 2">
    <name type="scientific">Roseateles paludis</name>
    <dbReference type="NCBI Taxonomy" id="3145238"/>
    <lineage>
        <taxon>Bacteria</taxon>
        <taxon>Pseudomonadati</taxon>
        <taxon>Pseudomonadota</taxon>
        <taxon>Betaproteobacteria</taxon>
        <taxon>Burkholderiales</taxon>
        <taxon>Sphaerotilaceae</taxon>
        <taxon>Roseateles</taxon>
    </lineage>
</organism>
<dbReference type="Gene3D" id="3.40.50.2000">
    <property type="entry name" value="Glycogen Phosphorylase B"/>
    <property type="match status" value="2"/>
</dbReference>
<dbReference type="Pfam" id="PF13692">
    <property type="entry name" value="Glyco_trans_1_4"/>
    <property type="match status" value="1"/>
</dbReference>
<sequence>MLVVQRRLTHYRVPFFERLRADMAAAGLELVLAHGDPTPEEVTKRDGGQLPWAHHLTTRYALGGRLCWQPFGALAAGAELTVITAENKLVYNLVEQFDAASRRVALWGHGANLQGDATSLRERFKARLALRADWWLAYTEMSRGLVEGLGFPKDRITVLDNAVDMTELCEQFAAVTPAASAAARREMGLDGGPVALYLGSLYAEKRVDFLLESARQLRQRLPGFNLVVIGGGPELAVIQAAAQQEPWIKALGVRKGMEKVVAASVADVMLNPGLVGLNILDSFAGGLPMLTTDCGLHSPEIAYLESGRNGLMTANTLDAFVEASLSLLTQPERRAAMAAQARADALRYTLAHMSERFTEGVLGALAAPIRRGRT</sequence>
<gene>
    <name evidence="1" type="ORF">ABDJ85_18110</name>
</gene>